<evidence type="ECO:0000313" key="3">
    <source>
        <dbReference type="Proteomes" id="UP000319817"/>
    </source>
</evidence>
<dbReference type="EMBL" id="CP036526">
    <property type="protein sequence ID" value="QDT12583.1"/>
    <property type="molecule type" value="Genomic_DNA"/>
</dbReference>
<organism evidence="2 3">
    <name type="scientific">Stieleria marina</name>
    <dbReference type="NCBI Taxonomy" id="1930275"/>
    <lineage>
        <taxon>Bacteria</taxon>
        <taxon>Pseudomonadati</taxon>
        <taxon>Planctomycetota</taxon>
        <taxon>Planctomycetia</taxon>
        <taxon>Pirellulales</taxon>
        <taxon>Pirellulaceae</taxon>
        <taxon>Stieleria</taxon>
    </lineage>
</organism>
<dbReference type="Proteomes" id="UP000319817">
    <property type="component" value="Chromosome"/>
</dbReference>
<dbReference type="AlphaFoldDB" id="A0A517NZP0"/>
<dbReference type="RefSeq" id="WP_145420462.1">
    <property type="nucleotide sequence ID" value="NZ_CP036526.1"/>
</dbReference>
<sequence length="97" mass="11001">MCSENSDEPRDSSHQEHSPKNSQGQHFRFPQGWVIEGRRPQDGSPTGRFLQIGTGQWCPQQYATVFPIRQTAIVYANEFGYCVGHNACVVRYCDHDG</sequence>
<evidence type="ECO:0000313" key="2">
    <source>
        <dbReference type="EMBL" id="QDT12583.1"/>
    </source>
</evidence>
<gene>
    <name evidence="2" type="ORF">K239x_45930</name>
</gene>
<keyword evidence="3" id="KW-1185">Reference proteome</keyword>
<dbReference type="OrthoDB" id="275609at2"/>
<feature type="region of interest" description="Disordered" evidence="1">
    <location>
        <begin position="1"/>
        <end position="46"/>
    </location>
</feature>
<protein>
    <submittedName>
        <fullName evidence="2">Uncharacterized protein</fullName>
    </submittedName>
</protein>
<reference evidence="2 3" key="1">
    <citation type="submission" date="2019-02" db="EMBL/GenBank/DDBJ databases">
        <title>Deep-cultivation of Planctomycetes and their phenomic and genomic characterization uncovers novel biology.</title>
        <authorList>
            <person name="Wiegand S."/>
            <person name="Jogler M."/>
            <person name="Boedeker C."/>
            <person name="Pinto D."/>
            <person name="Vollmers J."/>
            <person name="Rivas-Marin E."/>
            <person name="Kohn T."/>
            <person name="Peeters S.H."/>
            <person name="Heuer A."/>
            <person name="Rast P."/>
            <person name="Oberbeckmann S."/>
            <person name="Bunk B."/>
            <person name="Jeske O."/>
            <person name="Meyerdierks A."/>
            <person name="Storesund J.E."/>
            <person name="Kallscheuer N."/>
            <person name="Luecker S."/>
            <person name="Lage O.M."/>
            <person name="Pohl T."/>
            <person name="Merkel B.J."/>
            <person name="Hornburger P."/>
            <person name="Mueller R.-W."/>
            <person name="Bruemmer F."/>
            <person name="Labrenz M."/>
            <person name="Spormann A.M."/>
            <person name="Op den Camp H."/>
            <person name="Overmann J."/>
            <person name="Amann R."/>
            <person name="Jetten M.S.M."/>
            <person name="Mascher T."/>
            <person name="Medema M.H."/>
            <person name="Devos D.P."/>
            <person name="Kaster A.-K."/>
            <person name="Ovreas L."/>
            <person name="Rohde M."/>
            <person name="Galperin M.Y."/>
            <person name="Jogler C."/>
        </authorList>
    </citation>
    <scope>NUCLEOTIDE SEQUENCE [LARGE SCALE GENOMIC DNA]</scope>
    <source>
        <strain evidence="2 3">K23_9</strain>
    </source>
</reference>
<feature type="compositionally biased region" description="Basic and acidic residues" evidence="1">
    <location>
        <begin position="7"/>
        <end position="19"/>
    </location>
</feature>
<accession>A0A517NZP0</accession>
<proteinExistence type="predicted"/>
<name>A0A517NZP0_9BACT</name>
<evidence type="ECO:0000256" key="1">
    <source>
        <dbReference type="SAM" id="MobiDB-lite"/>
    </source>
</evidence>